<name>A0A3P7LL46_STRVU</name>
<dbReference type="Gene3D" id="3.40.950.10">
    <property type="entry name" value="Fe-only Hydrogenase (Larger Subunit), Chain L, domain 3"/>
    <property type="match status" value="1"/>
</dbReference>
<organism evidence="4 5">
    <name type="scientific">Strongylus vulgaris</name>
    <name type="common">Blood worm</name>
    <dbReference type="NCBI Taxonomy" id="40348"/>
    <lineage>
        <taxon>Eukaryota</taxon>
        <taxon>Metazoa</taxon>
        <taxon>Ecdysozoa</taxon>
        <taxon>Nematoda</taxon>
        <taxon>Chromadorea</taxon>
        <taxon>Rhabditida</taxon>
        <taxon>Rhabditina</taxon>
        <taxon>Rhabditomorpha</taxon>
        <taxon>Strongyloidea</taxon>
        <taxon>Strongylidae</taxon>
        <taxon>Strongylus</taxon>
    </lineage>
</organism>
<evidence type="ECO:0000259" key="3">
    <source>
        <dbReference type="Pfam" id="PF02906"/>
    </source>
</evidence>
<dbReference type="PANTHER" id="PTHR11615">
    <property type="entry name" value="NITRATE, FORMATE, IRON DEHYDROGENASE"/>
    <property type="match status" value="1"/>
</dbReference>
<dbReference type="EMBL" id="UYYB01106754">
    <property type="protein sequence ID" value="VDM79908.1"/>
    <property type="molecule type" value="Genomic_DNA"/>
</dbReference>
<reference evidence="4 5" key="1">
    <citation type="submission" date="2018-11" db="EMBL/GenBank/DDBJ databases">
        <authorList>
            <consortium name="Pathogen Informatics"/>
        </authorList>
    </citation>
    <scope>NUCLEOTIDE SEQUENCE [LARGE SCALE GENOMIC DNA]</scope>
</reference>
<comment type="similarity">
    <text evidence="1">Belongs to the NARF family.</text>
</comment>
<protein>
    <recommendedName>
        <fullName evidence="3">Iron hydrogenase large subunit C-terminal domain-containing protein</fullName>
    </recommendedName>
</protein>
<dbReference type="InterPro" id="IPR050340">
    <property type="entry name" value="Cytosolic_Fe-S_CAF"/>
</dbReference>
<dbReference type="Gene3D" id="3.40.50.1780">
    <property type="match status" value="1"/>
</dbReference>
<evidence type="ECO:0000256" key="1">
    <source>
        <dbReference type="ARBA" id="ARBA00006596"/>
    </source>
</evidence>
<keyword evidence="5" id="KW-1185">Reference proteome</keyword>
<dbReference type="OrthoDB" id="10253113at2759"/>
<accession>A0A3P7LL46</accession>
<dbReference type="SUPFAM" id="SSF53920">
    <property type="entry name" value="Fe-only hydrogenase"/>
    <property type="match status" value="1"/>
</dbReference>
<dbReference type="Proteomes" id="UP000270094">
    <property type="component" value="Unassembled WGS sequence"/>
</dbReference>
<comment type="function">
    <text evidence="2">Component of the cytosolic iron-sulfur (Fe/S) protein assembly machinery. Required for maturation of extramitochondrial Fe/S proteins.</text>
</comment>
<proteinExistence type="inferred from homology"/>
<sequence>MMCFDKKLEASRRDFYVTDTEIRETDCVISTVELDSLLDEVENLVESEEQGWLGDFSRGLSNGVYFSLFIFPCPGVLCGNAGGTSGGFADVLVERFVKECGGEIAEQRIARNVDSITVTRDGEVLLRAARIYGFRNIQNLVRKMKNNKTPYDYIEVMACPSACGNGGAQIRGETAEERERILKAVEETFAKIGHDASSEARLVFTNYSVTVI</sequence>
<evidence type="ECO:0000313" key="4">
    <source>
        <dbReference type="EMBL" id="VDM79908.1"/>
    </source>
</evidence>
<gene>
    <name evidence="4" type="ORF">SVUK_LOCUS14906</name>
</gene>
<dbReference type="AlphaFoldDB" id="A0A3P7LL46"/>
<evidence type="ECO:0000313" key="5">
    <source>
        <dbReference type="Proteomes" id="UP000270094"/>
    </source>
</evidence>
<feature type="domain" description="Iron hydrogenase large subunit C-terminal" evidence="3">
    <location>
        <begin position="1"/>
        <end position="167"/>
    </location>
</feature>
<dbReference type="InterPro" id="IPR004108">
    <property type="entry name" value="Fe_hydrogenase_lsu_C"/>
</dbReference>
<evidence type="ECO:0000256" key="2">
    <source>
        <dbReference type="ARBA" id="ARBA00025700"/>
    </source>
</evidence>
<dbReference type="Pfam" id="PF02906">
    <property type="entry name" value="Fe_hyd_lg_C"/>
    <property type="match status" value="1"/>
</dbReference>
<dbReference type="InterPro" id="IPR009016">
    <property type="entry name" value="Fe_hydrogenase"/>
</dbReference>